<feature type="transmembrane region" description="Helical" evidence="6">
    <location>
        <begin position="328"/>
        <end position="346"/>
    </location>
</feature>
<keyword evidence="5 6" id="KW-0472">Membrane</keyword>
<comment type="subcellular location">
    <subcellularLocation>
        <location evidence="1">Cell membrane</location>
        <topology evidence="1">Multi-pass membrane protein</topology>
    </subcellularLocation>
</comment>
<proteinExistence type="predicted"/>
<gene>
    <name evidence="8" type="ORF">C7K55_11145</name>
</gene>
<feature type="transmembrane region" description="Helical" evidence="6">
    <location>
        <begin position="46"/>
        <end position="67"/>
    </location>
</feature>
<sequence length="509" mass="52557">MSAQPTRALAVPFLGVLASLQLIDPSVANTALVKAGQALEMQGATLALAASISTLAQAATVLLMGFLGDRLERRQVLMAALLMLIAGDGIAMAAPHAGLFLLGRAIAGIAVGAVLVLSFAAVGAVSRPDQLGKALGVWHLCTITAFIAASLMGGLLANSSWRLALGLVPLLALLCLPWLPLLLPQMPANAKLKPDWPGLISIAGAMVLFLSGVSHAIKGFSSPQFLVPTLSGVVLFGLHLLIERGRQVPIFPFALYRRGCFAAAIVSGIAGNFAWAVVQLQTSNFWQLVQHFSTAQVALAQLPLLVCCAVGAVPAGRLMRAGRRTTQLMAGGTVSLVLGLLWFAAIRADSTYSSLVMPMVLVGSGLAFMIVPQATLFVQEAPLGSLGPVTAFRTTTGQFGFALGFAASGAMVDGFGSANLHQQVLKLGSTTVWSSELEAKVRAALGSGMLSHAKGLPAPAIQLMSDTYASGLGGTMLVAALLVGLLGAISLVLLVIGHQQRRVEQGARA</sequence>
<evidence type="ECO:0000259" key="7">
    <source>
        <dbReference type="PROSITE" id="PS50850"/>
    </source>
</evidence>
<feature type="transmembrane region" description="Helical" evidence="6">
    <location>
        <begin position="137"/>
        <end position="157"/>
    </location>
</feature>
<dbReference type="InterPro" id="IPR011701">
    <property type="entry name" value="MFS"/>
</dbReference>
<dbReference type="OrthoDB" id="102502at2"/>
<keyword evidence="4 6" id="KW-1133">Transmembrane helix</keyword>
<protein>
    <submittedName>
        <fullName evidence="8">MFS transporter</fullName>
    </submittedName>
</protein>
<feature type="transmembrane region" description="Helical" evidence="6">
    <location>
        <begin position="79"/>
        <end position="99"/>
    </location>
</feature>
<keyword evidence="3 6" id="KW-0812">Transmembrane</keyword>
<dbReference type="GO" id="GO:0022857">
    <property type="term" value="F:transmembrane transporter activity"/>
    <property type="evidence" value="ECO:0007669"/>
    <property type="project" value="InterPro"/>
</dbReference>
<reference evidence="8 9" key="1">
    <citation type="journal article" date="2018" name="Environ. Microbiol.">
        <title>Ecological and genomic features of two widespread freshwater picocyanobacteria.</title>
        <authorList>
            <person name="Cabello-Yeves P.J."/>
            <person name="Picazo A."/>
            <person name="Camacho A."/>
            <person name="Callieri C."/>
            <person name="Rosselli R."/>
            <person name="Roda-Garcia J.J."/>
            <person name="Coutinho F.H."/>
            <person name="Rodriguez-Valera F."/>
        </authorList>
    </citation>
    <scope>NUCLEOTIDE SEQUENCE [LARGE SCALE GENOMIC DNA]</scope>
    <source>
        <strain evidence="8 9">Tous</strain>
    </source>
</reference>
<keyword evidence="9" id="KW-1185">Reference proteome</keyword>
<dbReference type="EMBL" id="PXXO01000014">
    <property type="protein sequence ID" value="PSJ04258.1"/>
    <property type="molecule type" value="Genomic_DNA"/>
</dbReference>
<evidence type="ECO:0000256" key="3">
    <source>
        <dbReference type="ARBA" id="ARBA00022692"/>
    </source>
</evidence>
<dbReference type="PANTHER" id="PTHR23501:SF191">
    <property type="entry name" value="VACUOLAR BASIC AMINO ACID TRANSPORTER 4"/>
    <property type="match status" value="1"/>
</dbReference>
<evidence type="ECO:0000256" key="1">
    <source>
        <dbReference type="ARBA" id="ARBA00004651"/>
    </source>
</evidence>
<dbReference type="GO" id="GO:0005886">
    <property type="term" value="C:plasma membrane"/>
    <property type="evidence" value="ECO:0007669"/>
    <property type="project" value="UniProtKB-SubCell"/>
</dbReference>
<evidence type="ECO:0000256" key="6">
    <source>
        <dbReference type="SAM" id="Phobius"/>
    </source>
</evidence>
<feature type="transmembrane region" description="Helical" evidence="6">
    <location>
        <begin position="298"/>
        <end position="316"/>
    </location>
</feature>
<keyword evidence="2" id="KW-0813">Transport</keyword>
<feature type="transmembrane region" description="Helical" evidence="6">
    <location>
        <begin position="399"/>
        <end position="418"/>
    </location>
</feature>
<accession>A0A2P7MSN0</accession>
<dbReference type="Proteomes" id="UP000243002">
    <property type="component" value="Unassembled WGS sequence"/>
</dbReference>
<comment type="caution">
    <text evidence="8">The sequence shown here is derived from an EMBL/GenBank/DDBJ whole genome shotgun (WGS) entry which is preliminary data.</text>
</comment>
<dbReference type="PANTHER" id="PTHR23501">
    <property type="entry name" value="MAJOR FACILITATOR SUPERFAMILY"/>
    <property type="match status" value="1"/>
</dbReference>
<organism evidence="8 9">
    <name type="scientific">Cyanobium usitatum str. Tous</name>
    <dbReference type="NCBI Taxonomy" id="2116684"/>
    <lineage>
        <taxon>Bacteria</taxon>
        <taxon>Bacillati</taxon>
        <taxon>Cyanobacteriota</taxon>
        <taxon>Cyanophyceae</taxon>
        <taxon>Synechococcales</taxon>
        <taxon>Prochlorococcaceae</taxon>
        <taxon>Cyanobium</taxon>
    </lineage>
</organism>
<feature type="transmembrane region" description="Helical" evidence="6">
    <location>
        <begin position="223"/>
        <end position="242"/>
    </location>
</feature>
<evidence type="ECO:0000313" key="8">
    <source>
        <dbReference type="EMBL" id="PSJ04258.1"/>
    </source>
</evidence>
<dbReference type="RefSeq" id="WP_106632854.1">
    <property type="nucleotide sequence ID" value="NZ_PXXO01000014.1"/>
</dbReference>
<feature type="transmembrane region" description="Helical" evidence="6">
    <location>
        <begin position="163"/>
        <end position="184"/>
    </location>
</feature>
<feature type="transmembrane region" description="Helical" evidence="6">
    <location>
        <begin position="105"/>
        <end position="125"/>
    </location>
</feature>
<feature type="domain" description="Major facilitator superfamily (MFS) profile" evidence="7">
    <location>
        <begin position="10"/>
        <end position="502"/>
    </location>
</feature>
<dbReference type="PROSITE" id="PS50850">
    <property type="entry name" value="MFS"/>
    <property type="match status" value="1"/>
</dbReference>
<dbReference type="InterPro" id="IPR036259">
    <property type="entry name" value="MFS_trans_sf"/>
</dbReference>
<name>A0A2P7MSN0_9CYAN</name>
<feature type="transmembrane region" description="Helical" evidence="6">
    <location>
        <begin position="352"/>
        <end position="378"/>
    </location>
</feature>
<evidence type="ECO:0000256" key="2">
    <source>
        <dbReference type="ARBA" id="ARBA00022448"/>
    </source>
</evidence>
<dbReference type="InterPro" id="IPR020846">
    <property type="entry name" value="MFS_dom"/>
</dbReference>
<dbReference type="SUPFAM" id="SSF103473">
    <property type="entry name" value="MFS general substrate transporter"/>
    <property type="match status" value="1"/>
</dbReference>
<dbReference type="Gene3D" id="1.20.1250.20">
    <property type="entry name" value="MFS general substrate transporter like domains"/>
    <property type="match status" value="2"/>
</dbReference>
<feature type="transmembrane region" description="Helical" evidence="6">
    <location>
        <begin position="196"/>
        <end position="217"/>
    </location>
</feature>
<feature type="transmembrane region" description="Helical" evidence="6">
    <location>
        <begin position="472"/>
        <end position="496"/>
    </location>
</feature>
<evidence type="ECO:0000256" key="5">
    <source>
        <dbReference type="ARBA" id="ARBA00023136"/>
    </source>
</evidence>
<dbReference type="Pfam" id="PF07690">
    <property type="entry name" value="MFS_1"/>
    <property type="match status" value="1"/>
</dbReference>
<dbReference type="AlphaFoldDB" id="A0A2P7MSN0"/>
<evidence type="ECO:0000256" key="4">
    <source>
        <dbReference type="ARBA" id="ARBA00022989"/>
    </source>
</evidence>
<evidence type="ECO:0000313" key="9">
    <source>
        <dbReference type="Proteomes" id="UP000243002"/>
    </source>
</evidence>
<feature type="transmembrane region" description="Helical" evidence="6">
    <location>
        <begin position="254"/>
        <end position="278"/>
    </location>
</feature>